<evidence type="ECO:0000256" key="1">
    <source>
        <dbReference type="SAM" id="MobiDB-lite"/>
    </source>
</evidence>
<gene>
    <name evidence="3" type="ORF">AK812_SmicGene40592</name>
</gene>
<keyword evidence="2" id="KW-0472">Membrane</keyword>
<protein>
    <submittedName>
        <fullName evidence="3">Uncharacterized protein</fullName>
    </submittedName>
</protein>
<keyword evidence="4" id="KW-1185">Reference proteome</keyword>
<reference evidence="3 4" key="1">
    <citation type="submission" date="2016-02" db="EMBL/GenBank/DDBJ databases">
        <title>Genome analysis of coral dinoflagellate symbionts highlights evolutionary adaptations to a symbiotic lifestyle.</title>
        <authorList>
            <person name="Aranda M."/>
            <person name="Li Y."/>
            <person name="Liew Y.J."/>
            <person name="Baumgarten S."/>
            <person name="Simakov O."/>
            <person name="Wilson M."/>
            <person name="Piel J."/>
            <person name="Ashoor H."/>
            <person name="Bougouffa S."/>
            <person name="Bajic V.B."/>
            <person name="Ryu T."/>
            <person name="Ravasi T."/>
            <person name="Bayer T."/>
            <person name="Micklem G."/>
            <person name="Kim H."/>
            <person name="Bhak J."/>
            <person name="Lajeunesse T.C."/>
            <person name="Voolstra C.R."/>
        </authorList>
    </citation>
    <scope>NUCLEOTIDE SEQUENCE [LARGE SCALE GENOMIC DNA]</scope>
    <source>
        <strain evidence="3 4">CCMP2467</strain>
    </source>
</reference>
<sequence length="1469" mass="165014">MVALGCEFGSALTAGGSRHGSKHGMQWGKGETVQAATANTQTAQVVGPCAVERPLTTRVPKLLDGCANSIAGRPSLEWLWAPGPVPVTAHEMYGDFTAISGVERRSLVDGFFFRKLRGIKAAVQFGQVRDLMRPSAMVAGYKVLDRPAALVDGYPARRADRGTKGSSRGQKWWRRQLQHIQENPSPWRLDEQAIGKIVNTLLNQCHHSHPWVSHAAYNALWSSYRCCNAKARRLICDAVLDEVRHPPRRDRLWSSIRHVRYVFRALEERELDELIGRMLFWLLHERQDDPQTRAELKSALEILLTAPHLPSPVFMHAVFELDKRYKLSMQRDAADEQIQMYEDLLFACTIMASFLVRFGFQCRLLRRGVDPQILEDTAGVFSIKAVNYDPGARVHAPLPRKSNFRMLRYRSAHVNGRLFLLASYELRGALPLVHMFTALMPGCICRLGGSMPWEWLRKRTLELILGKVGSLEQLEKEAFRMAAGGEKGCTLASDPDLHRQLRELWNDWLEAQDLGEEGLLDVAPGQPLRLRLLHAMLEAAGDPDRDFLRQAEEGLPVGILDPLPRTPHVFEEQLKWPLENSPWEASLAWVPNYSSVEEHADFARAKFEEDVREGLMAKMSMGEFLERYGEHTAIAALAVIVEDEELDLRSASFTEHEEEGETAFSVVGDIAKAHRRYKHSPKEHGYQDLACQVDTKEEVPGDPASQTLYVNLVGTFGLSCASYWWTRIAACGLRLTYHLLGPDFPLDLLLYADEWGRAPVDAGESPCGFRVEWLGMETEYPTYKLGEAPLSFFTDAKAEAGRAWIGGFLELVDGCQGPWFSLEVVESWAPWAFAKGDPGKVIAALELLATLVGIRLWVPDGDAKKTSRVAIRGYTDNQSNESLLNKAMTTKFPSTLVLRELAEELSAKNCELQLQWIRRDLNQLADDLTNENFASFDPNFRIDLKGEALEWRVLGRLLRYATSYFEELGEAKRTKKVHATRSDESYHNSWDRQSQRPWHKAPHGDQNARGAVLPDGGAYGKEDKELADQKRQMAKALKELTSDGHRVSQIKAVMPVLLLLTQVGTVQGLGLAAVAPAVTMVWDTEAWHSMVAMVGIAMVTVVVFFGLPYSFLKLLKWCLRFFPRGADCYSGEPDRKELFTEEYVRRCTELQQALSEQCRENEKMEAALKEVRSPLFVFAVLPSLGNKDDDVFLMEKELRLLIARVTKSEVVIVSLAFDVSHVGGAVASALRPLLLVLSMWRWVRLAHLLPAAAEDYTLVTQAAFLSDLEVGHDADFRQLRLFVVCGRSGLSSPFCQIVSLVRIAVAIAQEAEGVRSWEELLCQRRPIILHAGSMCLATLYGAGWGTSVVATQFAEQPPGWEDRWNQAYGHLKRYVSQHNEPVKKHDCQEEMMLTAALEERRLVRLSAVAGAASDSWKSKMAFRDAIAQILVAVAESCDMFDHLCEAGIQTKDGQSTFRSIPRRSLAFRL</sequence>
<evidence type="ECO:0000313" key="3">
    <source>
        <dbReference type="EMBL" id="OLP79151.1"/>
    </source>
</evidence>
<keyword evidence="2" id="KW-0812">Transmembrane</keyword>
<feature type="transmembrane region" description="Helical" evidence="2">
    <location>
        <begin position="1090"/>
        <end position="1112"/>
    </location>
</feature>
<dbReference type="OrthoDB" id="10682721at2759"/>
<evidence type="ECO:0000256" key="2">
    <source>
        <dbReference type="SAM" id="Phobius"/>
    </source>
</evidence>
<dbReference type="Proteomes" id="UP000186817">
    <property type="component" value="Unassembled WGS sequence"/>
</dbReference>
<feature type="region of interest" description="Disordered" evidence="1">
    <location>
        <begin position="979"/>
        <end position="1014"/>
    </location>
</feature>
<accession>A0A1Q9C8C1</accession>
<organism evidence="3 4">
    <name type="scientific">Symbiodinium microadriaticum</name>
    <name type="common">Dinoflagellate</name>
    <name type="synonym">Zooxanthella microadriatica</name>
    <dbReference type="NCBI Taxonomy" id="2951"/>
    <lineage>
        <taxon>Eukaryota</taxon>
        <taxon>Sar</taxon>
        <taxon>Alveolata</taxon>
        <taxon>Dinophyceae</taxon>
        <taxon>Suessiales</taxon>
        <taxon>Symbiodiniaceae</taxon>
        <taxon>Symbiodinium</taxon>
    </lineage>
</organism>
<keyword evidence="2" id="KW-1133">Transmembrane helix</keyword>
<dbReference type="EMBL" id="LSRX01001518">
    <property type="protein sequence ID" value="OLP79151.1"/>
    <property type="molecule type" value="Genomic_DNA"/>
</dbReference>
<feature type="transmembrane region" description="Helical" evidence="2">
    <location>
        <begin position="1056"/>
        <end position="1078"/>
    </location>
</feature>
<comment type="caution">
    <text evidence="3">The sequence shown here is derived from an EMBL/GenBank/DDBJ whole genome shotgun (WGS) entry which is preliminary data.</text>
</comment>
<name>A0A1Q9C8C1_SYMMI</name>
<proteinExistence type="predicted"/>
<feature type="compositionally biased region" description="Basic and acidic residues" evidence="1">
    <location>
        <begin position="980"/>
        <end position="994"/>
    </location>
</feature>
<evidence type="ECO:0000313" key="4">
    <source>
        <dbReference type="Proteomes" id="UP000186817"/>
    </source>
</evidence>